<evidence type="ECO:0000256" key="5">
    <source>
        <dbReference type="SAM" id="Phobius"/>
    </source>
</evidence>
<feature type="transmembrane region" description="Helical" evidence="5">
    <location>
        <begin position="21"/>
        <end position="42"/>
    </location>
</feature>
<keyword evidence="3 5" id="KW-1133">Transmembrane helix</keyword>
<feature type="transmembrane region" description="Helical" evidence="5">
    <location>
        <begin position="167"/>
        <end position="189"/>
    </location>
</feature>
<feature type="domain" description="STAS" evidence="6">
    <location>
        <begin position="443"/>
        <end position="545"/>
    </location>
</feature>
<dbReference type="Pfam" id="PF00916">
    <property type="entry name" value="Sulfate_transp"/>
    <property type="match status" value="1"/>
</dbReference>
<feature type="transmembrane region" description="Helical" evidence="5">
    <location>
        <begin position="287"/>
        <end position="305"/>
    </location>
</feature>
<dbReference type="SUPFAM" id="SSF52091">
    <property type="entry name" value="SpoIIaa-like"/>
    <property type="match status" value="1"/>
</dbReference>
<dbReference type="Proteomes" id="UP000598971">
    <property type="component" value="Unassembled WGS sequence"/>
</dbReference>
<feature type="transmembrane region" description="Helical" evidence="5">
    <location>
        <begin position="54"/>
        <end position="86"/>
    </location>
</feature>
<feature type="transmembrane region" description="Helical" evidence="5">
    <location>
        <begin position="326"/>
        <end position="356"/>
    </location>
</feature>
<keyword evidence="2 5" id="KW-0812">Transmembrane</keyword>
<evidence type="ECO:0000256" key="1">
    <source>
        <dbReference type="ARBA" id="ARBA00004141"/>
    </source>
</evidence>
<evidence type="ECO:0000313" key="8">
    <source>
        <dbReference type="Proteomes" id="UP000598971"/>
    </source>
</evidence>
<comment type="caution">
    <text evidence="7">The sequence shown here is derived from an EMBL/GenBank/DDBJ whole genome shotgun (WGS) entry which is preliminary data.</text>
</comment>
<feature type="transmembrane region" description="Helical" evidence="5">
    <location>
        <begin position="195"/>
        <end position="214"/>
    </location>
</feature>
<dbReference type="Pfam" id="PF01740">
    <property type="entry name" value="STAS"/>
    <property type="match status" value="1"/>
</dbReference>
<feature type="transmembrane region" description="Helical" evidence="5">
    <location>
        <begin position="119"/>
        <end position="139"/>
    </location>
</feature>
<dbReference type="InterPro" id="IPR036513">
    <property type="entry name" value="STAS_dom_sf"/>
</dbReference>
<dbReference type="InterPro" id="IPR002645">
    <property type="entry name" value="STAS_dom"/>
</dbReference>
<dbReference type="PANTHER" id="PTHR11814">
    <property type="entry name" value="SULFATE TRANSPORTER"/>
    <property type="match status" value="1"/>
</dbReference>
<keyword evidence="8" id="KW-1185">Reference proteome</keyword>
<evidence type="ECO:0000256" key="4">
    <source>
        <dbReference type="ARBA" id="ARBA00023136"/>
    </source>
</evidence>
<dbReference type="AlphaFoldDB" id="A0A8J8FBT3"/>
<dbReference type="RefSeq" id="WP_171606585.1">
    <property type="nucleotide sequence ID" value="NZ_WHPF01000003.1"/>
</dbReference>
<evidence type="ECO:0000256" key="3">
    <source>
        <dbReference type="ARBA" id="ARBA00022989"/>
    </source>
</evidence>
<proteinExistence type="predicted"/>
<dbReference type="PROSITE" id="PS50801">
    <property type="entry name" value="STAS"/>
    <property type="match status" value="1"/>
</dbReference>
<feature type="transmembrane region" description="Helical" evidence="5">
    <location>
        <begin position="376"/>
        <end position="407"/>
    </location>
</feature>
<dbReference type="Gene3D" id="3.30.750.24">
    <property type="entry name" value="STAS domain"/>
    <property type="match status" value="1"/>
</dbReference>
<feature type="transmembrane region" description="Helical" evidence="5">
    <location>
        <begin position="246"/>
        <end position="267"/>
    </location>
</feature>
<feature type="transmembrane region" description="Helical" evidence="5">
    <location>
        <begin position="93"/>
        <end position="113"/>
    </location>
</feature>
<dbReference type="GO" id="GO:0016020">
    <property type="term" value="C:membrane"/>
    <property type="evidence" value="ECO:0007669"/>
    <property type="project" value="UniProtKB-SubCell"/>
</dbReference>
<dbReference type="InterPro" id="IPR001902">
    <property type="entry name" value="SLC26A/SulP_fam"/>
</dbReference>
<evidence type="ECO:0000313" key="7">
    <source>
        <dbReference type="EMBL" id="NNV54657.1"/>
    </source>
</evidence>
<reference evidence="7" key="1">
    <citation type="submission" date="2019-10" db="EMBL/GenBank/DDBJ databases">
        <title>Draft genome sequence of Panacibacter sp. KCS-6.</title>
        <authorList>
            <person name="Yim K.J."/>
        </authorList>
    </citation>
    <scope>NUCLEOTIDE SEQUENCE</scope>
    <source>
        <strain evidence="7">KCS-6</strain>
    </source>
</reference>
<dbReference type="NCBIfam" id="TIGR00815">
    <property type="entry name" value="sulP"/>
    <property type="match status" value="1"/>
</dbReference>
<dbReference type="CDD" id="cd07042">
    <property type="entry name" value="STAS_SulP_like_sulfate_transporter"/>
    <property type="match status" value="1"/>
</dbReference>
<keyword evidence="4 5" id="KW-0472">Membrane</keyword>
<comment type="subcellular location">
    <subcellularLocation>
        <location evidence="1">Membrane</location>
        <topology evidence="1">Multi-pass membrane protein</topology>
    </subcellularLocation>
</comment>
<name>A0A8J8FBT3_9BACT</name>
<protein>
    <submittedName>
        <fullName evidence="7">Sulfate permease</fullName>
    </submittedName>
</protein>
<gene>
    <name evidence="7" type="primary">sulP</name>
    <name evidence="7" type="ORF">GD597_04225</name>
</gene>
<accession>A0A8J8FBT3</accession>
<organism evidence="7 8">
    <name type="scientific">Limnovirga soli</name>
    <dbReference type="NCBI Taxonomy" id="2656915"/>
    <lineage>
        <taxon>Bacteria</taxon>
        <taxon>Pseudomonadati</taxon>
        <taxon>Bacteroidota</taxon>
        <taxon>Chitinophagia</taxon>
        <taxon>Chitinophagales</taxon>
        <taxon>Chitinophagaceae</taxon>
        <taxon>Limnovirga</taxon>
    </lineage>
</organism>
<sequence length="562" mass="60721">MFTPKLFETLKTYNKKQFSKDVMAGLIVGIVALPLAIAFAIASGVSPEKGLYTAIIAGFIISALGGSRVQIGGPTGAFIVIVYGIVQQYGVDGLIIATFMAGVLLLIMGFARFGTVIKFIPHPLIVGFTTGIAVIIFSSQVKDFFGLQMGAVPADFIEKWKSYVEHFLSVNMYAAAIAIVTIIIILLWPKVTHKIPGSLIAILFTTAAVQFFHLPVETIGSKFGAIPTSLPMPVVPHISWATVQQLIRPAFAIALLGGIESLLSAVVSDGMIGANHKSNMELVAQGVANIFSSIFGGIPATGAIARTATNVRNGGRTPVAGIVHALTLLIIMLFIGKWAAMISMATLAGILIVVAYNMSEWENFLSILKGSRTDAAVLLTTFVLTVFVDLTVAIEVGMVMAAFLFMLKMTQFTNVQQLTSSQTGHVSTADVNAINTFQLPKRVEVFEINGPLFFGAAFKFKDAMREIENPPQVLIIRMRNVPIIDATGIRILHEVYKDCVHRKTKLILAEVNSGQVLTEIDQSRLLFKIGKANVVNTIEEAIARSRQIVNDDFFAKPALHKK</sequence>
<dbReference type="EMBL" id="WHPF01000003">
    <property type="protein sequence ID" value="NNV54657.1"/>
    <property type="molecule type" value="Genomic_DNA"/>
</dbReference>
<dbReference type="GO" id="GO:0055085">
    <property type="term" value="P:transmembrane transport"/>
    <property type="evidence" value="ECO:0007669"/>
    <property type="project" value="InterPro"/>
</dbReference>
<evidence type="ECO:0000256" key="2">
    <source>
        <dbReference type="ARBA" id="ARBA00022692"/>
    </source>
</evidence>
<evidence type="ECO:0000259" key="6">
    <source>
        <dbReference type="PROSITE" id="PS50801"/>
    </source>
</evidence>
<dbReference type="InterPro" id="IPR011547">
    <property type="entry name" value="SLC26A/SulP_dom"/>
</dbReference>